<gene>
    <name evidence="2" type="ORF">SAMN05216387_101456</name>
</gene>
<evidence type="ECO:0000313" key="3">
    <source>
        <dbReference type="Proteomes" id="UP000198620"/>
    </source>
</evidence>
<organism evidence="2 3">
    <name type="scientific">Nitrosovibrio tenuis</name>
    <dbReference type="NCBI Taxonomy" id="1233"/>
    <lineage>
        <taxon>Bacteria</taxon>
        <taxon>Pseudomonadati</taxon>
        <taxon>Pseudomonadota</taxon>
        <taxon>Betaproteobacteria</taxon>
        <taxon>Nitrosomonadales</taxon>
        <taxon>Nitrosomonadaceae</taxon>
        <taxon>Nitrosovibrio</taxon>
    </lineage>
</organism>
<keyword evidence="1" id="KW-0472">Membrane</keyword>
<feature type="transmembrane region" description="Helical" evidence="1">
    <location>
        <begin position="36"/>
        <end position="58"/>
    </location>
</feature>
<dbReference type="STRING" id="1233.SAMN05216387_101456"/>
<evidence type="ECO:0000256" key="1">
    <source>
        <dbReference type="SAM" id="Phobius"/>
    </source>
</evidence>
<dbReference type="Proteomes" id="UP000198620">
    <property type="component" value="Unassembled WGS sequence"/>
</dbReference>
<accession>A0A1H7H4C4</accession>
<reference evidence="2 3" key="1">
    <citation type="submission" date="2016-10" db="EMBL/GenBank/DDBJ databases">
        <authorList>
            <person name="de Groot N.N."/>
        </authorList>
    </citation>
    <scope>NUCLEOTIDE SEQUENCE [LARGE SCALE GENOMIC DNA]</scope>
    <source>
        <strain evidence="2 3">Nv1</strain>
    </source>
</reference>
<evidence type="ECO:0000313" key="2">
    <source>
        <dbReference type="EMBL" id="SEK44607.1"/>
    </source>
</evidence>
<sequence length="71" mass="8001">MKTTHRISALILNLSLLLLWAVPILASREINAGWLAIDFGIVASTYLMLAYPNLFSFIPRRNKQILSRAMA</sequence>
<keyword evidence="1" id="KW-0812">Transmembrane</keyword>
<dbReference type="AlphaFoldDB" id="A0A1H7H4C4"/>
<dbReference type="OrthoDB" id="8566077at2"/>
<proteinExistence type="predicted"/>
<name>A0A1H7H4C4_9PROT</name>
<keyword evidence="1" id="KW-1133">Transmembrane helix</keyword>
<dbReference type="EMBL" id="FOBH01000001">
    <property type="protein sequence ID" value="SEK44607.1"/>
    <property type="molecule type" value="Genomic_DNA"/>
</dbReference>
<protein>
    <submittedName>
        <fullName evidence="2">Uncharacterized protein</fullName>
    </submittedName>
</protein>
<dbReference type="RefSeq" id="WP_143053026.1">
    <property type="nucleotide sequence ID" value="NZ_FOBH01000001.1"/>
</dbReference>
<keyword evidence="3" id="KW-1185">Reference proteome</keyword>